<sequence length="122" mass="13431">MEKYIVLLRILAVTYSHIALAFEPKPLQNFCMRIRIAEAQVSPAVNVALSPGLNTPGISVSGIYYAPWSINPPHTDPRASEILTVITIASAVFGLNTLITSEVLSKVFQVDKKFVDQIQSKF</sequence>
<comment type="caution">
    <text evidence="1">The sequence shown here is derived from an EMBL/GenBank/DDBJ whole genome shotgun (WGS) entry which is preliminary data.</text>
</comment>
<dbReference type="EMBL" id="CM039171">
    <property type="protein sequence ID" value="KAH9793232.1"/>
    <property type="molecule type" value="Genomic_DNA"/>
</dbReference>
<accession>A0ACB8N514</accession>
<evidence type="ECO:0000313" key="1">
    <source>
        <dbReference type="EMBL" id="KAH9793232.1"/>
    </source>
</evidence>
<proteinExistence type="predicted"/>
<name>A0ACB8N514_CITSI</name>
<protein>
    <submittedName>
        <fullName evidence="1">Germin-like protein 2-1</fullName>
    </submittedName>
</protein>
<dbReference type="Proteomes" id="UP000829398">
    <property type="component" value="Chromosome 2"/>
</dbReference>
<reference evidence="2" key="1">
    <citation type="journal article" date="2023" name="Hortic. Res.">
        <title>A chromosome-level phased genome enabling allele-level studies in sweet orange: a case study on citrus Huanglongbing tolerance.</title>
        <authorList>
            <person name="Wu B."/>
            <person name="Yu Q."/>
            <person name="Deng Z."/>
            <person name="Duan Y."/>
            <person name="Luo F."/>
            <person name="Gmitter F. Jr."/>
        </authorList>
    </citation>
    <scope>NUCLEOTIDE SEQUENCE [LARGE SCALE GENOMIC DNA]</scope>
    <source>
        <strain evidence="2">cv. Valencia</strain>
    </source>
</reference>
<evidence type="ECO:0000313" key="2">
    <source>
        <dbReference type="Proteomes" id="UP000829398"/>
    </source>
</evidence>
<keyword evidence="2" id="KW-1185">Reference proteome</keyword>
<gene>
    <name evidence="1" type="ORF">KPL71_004458</name>
</gene>
<organism evidence="1 2">
    <name type="scientific">Citrus sinensis</name>
    <name type="common">Sweet orange</name>
    <name type="synonym">Citrus aurantium var. sinensis</name>
    <dbReference type="NCBI Taxonomy" id="2711"/>
    <lineage>
        <taxon>Eukaryota</taxon>
        <taxon>Viridiplantae</taxon>
        <taxon>Streptophyta</taxon>
        <taxon>Embryophyta</taxon>
        <taxon>Tracheophyta</taxon>
        <taxon>Spermatophyta</taxon>
        <taxon>Magnoliopsida</taxon>
        <taxon>eudicotyledons</taxon>
        <taxon>Gunneridae</taxon>
        <taxon>Pentapetalae</taxon>
        <taxon>rosids</taxon>
        <taxon>malvids</taxon>
        <taxon>Sapindales</taxon>
        <taxon>Rutaceae</taxon>
        <taxon>Aurantioideae</taxon>
        <taxon>Citrus</taxon>
    </lineage>
</organism>